<dbReference type="InterPro" id="IPR028082">
    <property type="entry name" value="Peripla_BP_I"/>
</dbReference>
<feature type="non-terminal residue" evidence="5">
    <location>
        <position position="1"/>
    </location>
</feature>
<dbReference type="InterPro" id="IPR025997">
    <property type="entry name" value="SBP_2_dom"/>
</dbReference>
<feature type="non-terminal residue" evidence="5">
    <location>
        <position position="140"/>
    </location>
</feature>
<evidence type="ECO:0000259" key="4">
    <source>
        <dbReference type="Pfam" id="PF13407"/>
    </source>
</evidence>
<dbReference type="AlphaFoldDB" id="A0AAW9IFL7"/>
<protein>
    <submittedName>
        <fullName evidence="5">Substrate-binding domain-containing protein</fullName>
    </submittedName>
</protein>
<dbReference type="RefSeq" id="WP_322459391.1">
    <property type="nucleotide sequence ID" value="NZ_WNVC01001235.1"/>
</dbReference>
<feature type="domain" description="Periplasmic binding protein" evidence="4">
    <location>
        <begin position="15"/>
        <end position="139"/>
    </location>
</feature>
<evidence type="ECO:0000313" key="5">
    <source>
        <dbReference type="EMBL" id="MDZ5001290.1"/>
    </source>
</evidence>
<comment type="caution">
    <text evidence="5">The sequence shown here is derived from an EMBL/GenBank/DDBJ whole genome shotgun (WGS) entry which is preliminary data.</text>
</comment>
<dbReference type="PANTHER" id="PTHR46847:SF1">
    <property type="entry name" value="D-ALLOSE-BINDING PERIPLASMIC PROTEIN-RELATED"/>
    <property type="match status" value="1"/>
</dbReference>
<evidence type="ECO:0000256" key="3">
    <source>
        <dbReference type="ARBA" id="ARBA00022729"/>
    </source>
</evidence>
<sequence>KEWNNRNIIDRNEDNKIQYVLLQGEKNDLEAQDRSKCVIRTINQKGIQSSQIASEFCNWDKECARIRVESLFLGYGDTIELIISNNDEMAIGAIMALQEKGYNMGDPNKYIPVVGIDGIDEAKKLIENGLMTGTVIQDAE</sequence>
<organism evidence="5 6">
    <name type="scientific">Clostridium perfringens</name>
    <dbReference type="NCBI Taxonomy" id="1502"/>
    <lineage>
        <taxon>Bacteria</taxon>
        <taxon>Bacillati</taxon>
        <taxon>Bacillota</taxon>
        <taxon>Clostridia</taxon>
        <taxon>Eubacteriales</taxon>
        <taxon>Clostridiaceae</taxon>
        <taxon>Clostridium</taxon>
    </lineage>
</organism>
<evidence type="ECO:0000313" key="6">
    <source>
        <dbReference type="Proteomes" id="UP001291306"/>
    </source>
</evidence>
<name>A0AAW9IFL7_CLOPF</name>
<dbReference type="SUPFAM" id="SSF53822">
    <property type="entry name" value="Periplasmic binding protein-like I"/>
    <property type="match status" value="1"/>
</dbReference>
<evidence type="ECO:0000256" key="2">
    <source>
        <dbReference type="ARBA" id="ARBA00007639"/>
    </source>
</evidence>
<comment type="subcellular location">
    <subcellularLocation>
        <location evidence="1">Cell envelope</location>
    </subcellularLocation>
</comment>
<dbReference type="Pfam" id="PF13407">
    <property type="entry name" value="Peripla_BP_4"/>
    <property type="match status" value="1"/>
</dbReference>
<keyword evidence="3" id="KW-0732">Signal</keyword>
<gene>
    <name evidence="5" type="ORF">GNF79_19990</name>
</gene>
<accession>A0AAW9IFL7</accession>
<dbReference type="GO" id="GO:0030246">
    <property type="term" value="F:carbohydrate binding"/>
    <property type="evidence" value="ECO:0007669"/>
    <property type="project" value="UniProtKB-ARBA"/>
</dbReference>
<proteinExistence type="inferred from homology"/>
<reference evidence="5" key="1">
    <citation type="submission" date="2019-11" db="EMBL/GenBank/DDBJ databases">
        <title>Characterization of Clostridium perfringens isolates from swine manure treated agricultural soils.</title>
        <authorList>
            <person name="Wushke S.T."/>
        </authorList>
    </citation>
    <scope>NUCLEOTIDE SEQUENCE</scope>
    <source>
        <strain evidence="5">X26</strain>
    </source>
</reference>
<dbReference type="PANTHER" id="PTHR46847">
    <property type="entry name" value="D-ALLOSE-BINDING PERIPLASMIC PROTEIN-RELATED"/>
    <property type="match status" value="1"/>
</dbReference>
<dbReference type="EMBL" id="WNVC01001235">
    <property type="protein sequence ID" value="MDZ5001290.1"/>
    <property type="molecule type" value="Genomic_DNA"/>
</dbReference>
<dbReference type="Proteomes" id="UP001291306">
    <property type="component" value="Unassembled WGS sequence"/>
</dbReference>
<comment type="similarity">
    <text evidence="2">Belongs to the bacterial solute-binding protein 2 family.</text>
</comment>
<evidence type="ECO:0000256" key="1">
    <source>
        <dbReference type="ARBA" id="ARBA00004196"/>
    </source>
</evidence>
<dbReference type="Gene3D" id="3.40.50.2300">
    <property type="match status" value="1"/>
</dbReference>
<dbReference type="GO" id="GO:0030313">
    <property type="term" value="C:cell envelope"/>
    <property type="evidence" value="ECO:0007669"/>
    <property type="project" value="UniProtKB-SubCell"/>
</dbReference>